<protein>
    <submittedName>
        <fullName evidence="1">Uncharacterized protein</fullName>
    </submittedName>
</protein>
<gene>
    <name evidence="1" type="ORF">TNCT_484091</name>
</gene>
<reference evidence="1" key="1">
    <citation type="submission" date="2020-07" db="EMBL/GenBank/DDBJ databases">
        <title>Multicomponent nature underlies the extraordinary mechanical properties of spider dragline silk.</title>
        <authorList>
            <person name="Kono N."/>
            <person name="Nakamura H."/>
            <person name="Mori M."/>
            <person name="Yoshida Y."/>
            <person name="Ohtoshi R."/>
            <person name="Malay A.D."/>
            <person name="Moran D.A.P."/>
            <person name="Tomita M."/>
            <person name="Numata K."/>
            <person name="Arakawa K."/>
        </authorList>
    </citation>
    <scope>NUCLEOTIDE SEQUENCE</scope>
</reference>
<dbReference type="AlphaFoldDB" id="A0A8X6JAI3"/>
<name>A0A8X6JAI3_TRICU</name>
<dbReference type="Proteomes" id="UP000887116">
    <property type="component" value="Unassembled WGS sequence"/>
</dbReference>
<sequence>MYASASCLKNKGFGTTLRKTAPPNRVAASRRWEGLLGEKLGVEFGAAVELSQFWKRPPFIARVATFHCFLEQLYDMTS</sequence>
<organism evidence="1 2">
    <name type="scientific">Trichonephila clavata</name>
    <name type="common">Joro spider</name>
    <name type="synonym">Nephila clavata</name>
    <dbReference type="NCBI Taxonomy" id="2740835"/>
    <lineage>
        <taxon>Eukaryota</taxon>
        <taxon>Metazoa</taxon>
        <taxon>Ecdysozoa</taxon>
        <taxon>Arthropoda</taxon>
        <taxon>Chelicerata</taxon>
        <taxon>Arachnida</taxon>
        <taxon>Araneae</taxon>
        <taxon>Araneomorphae</taxon>
        <taxon>Entelegynae</taxon>
        <taxon>Araneoidea</taxon>
        <taxon>Nephilidae</taxon>
        <taxon>Trichonephila</taxon>
    </lineage>
</organism>
<dbReference type="EMBL" id="BMAO01015055">
    <property type="protein sequence ID" value="GFQ98985.1"/>
    <property type="molecule type" value="Genomic_DNA"/>
</dbReference>
<proteinExistence type="predicted"/>
<evidence type="ECO:0000313" key="2">
    <source>
        <dbReference type="Proteomes" id="UP000887116"/>
    </source>
</evidence>
<comment type="caution">
    <text evidence="1">The sequence shown here is derived from an EMBL/GenBank/DDBJ whole genome shotgun (WGS) entry which is preliminary data.</text>
</comment>
<keyword evidence="2" id="KW-1185">Reference proteome</keyword>
<accession>A0A8X6JAI3</accession>
<evidence type="ECO:0000313" key="1">
    <source>
        <dbReference type="EMBL" id="GFQ98985.1"/>
    </source>
</evidence>